<organism evidence="1 2">
    <name type="scientific">Algoriphagus halophilus</name>
    <dbReference type="NCBI Taxonomy" id="226505"/>
    <lineage>
        <taxon>Bacteria</taxon>
        <taxon>Pseudomonadati</taxon>
        <taxon>Bacteroidota</taxon>
        <taxon>Cytophagia</taxon>
        <taxon>Cytophagales</taxon>
        <taxon>Cyclobacteriaceae</taxon>
        <taxon>Algoriphagus</taxon>
    </lineage>
</organism>
<evidence type="ECO:0000313" key="2">
    <source>
        <dbReference type="Proteomes" id="UP000185221"/>
    </source>
</evidence>
<accession>A0A1N6H444</accession>
<dbReference type="OrthoDB" id="826299at2"/>
<keyword evidence="2" id="KW-1185">Reference proteome</keyword>
<evidence type="ECO:0000313" key="1">
    <source>
        <dbReference type="EMBL" id="SIO14447.1"/>
    </source>
</evidence>
<protein>
    <submittedName>
        <fullName evidence="1">Uncharacterized protein</fullName>
    </submittedName>
</protein>
<name>A0A1N6H444_9BACT</name>
<dbReference type="RefSeq" id="WP_074226318.1">
    <property type="nucleotide sequence ID" value="NZ_FSRC01000003.1"/>
</dbReference>
<sequence length="115" mass="12546">MSTLVAIADGFRSILLGVQIISTLSHPKTYTIQFSGPGTYRIRVLGNIGKNILDLFEGIVESVEDIGEGKVSTSIIVNVLDQAQLCGIINILYDHRLALISLIWAPSYIKENIST</sequence>
<dbReference type="AlphaFoldDB" id="A0A1N6H444"/>
<dbReference type="STRING" id="226505.SAMN05444394_3532"/>
<gene>
    <name evidence="1" type="ORF">SAMN05444394_3532</name>
</gene>
<dbReference type="Proteomes" id="UP000185221">
    <property type="component" value="Unassembled WGS sequence"/>
</dbReference>
<dbReference type="EMBL" id="FSRC01000003">
    <property type="protein sequence ID" value="SIO14447.1"/>
    <property type="molecule type" value="Genomic_DNA"/>
</dbReference>
<proteinExistence type="predicted"/>
<reference evidence="2" key="1">
    <citation type="submission" date="2016-11" db="EMBL/GenBank/DDBJ databases">
        <authorList>
            <person name="Varghese N."/>
            <person name="Submissions S."/>
        </authorList>
    </citation>
    <scope>NUCLEOTIDE SEQUENCE [LARGE SCALE GENOMIC DNA]</scope>
    <source>
        <strain evidence="2">DSM 15292</strain>
    </source>
</reference>